<dbReference type="Proteomes" id="UP001065613">
    <property type="component" value="Chromosome"/>
</dbReference>
<sequence>MANSRIKICPLKRSQFQLDFKRAIAVLHPIFKEAIAVPNSMLGLAE</sequence>
<name>A0A977KVJ3_9CYAN</name>
<dbReference type="AlphaFoldDB" id="A0A977KVJ3"/>
<dbReference type="EMBL" id="CP073041">
    <property type="protein sequence ID" value="UXE60682.1"/>
    <property type="molecule type" value="Genomic_DNA"/>
</dbReference>
<protein>
    <submittedName>
        <fullName evidence="1">Uncharacterized protein</fullName>
    </submittedName>
</protein>
<gene>
    <name evidence="1" type="ORF">KA717_35110</name>
</gene>
<evidence type="ECO:0000313" key="1">
    <source>
        <dbReference type="EMBL" id="UXE60682.1"/>
    </source>
</evidence>
<accession>A0A977KVJ3</accession>
<dbReference type="KEGG" id="wna:KA717_35110"/>
<organism evidence="1">
    <name type="scientific">Woronichinia naegeliana WA131</name>
    <dbReference type="NCBI Taxonomy" id="2824559"/>
    <lineage>
        <taxon>Bacteria</taxon>
        <taxon>Bacillati</taxon>
        <taxon>Cyanobacteriota</taxon>
        <taxon>Cyanophyceae</taxon>
        <taxon>Synechococcales</taxon>
        <taxon>Coelosphaeriaceae</taxon>
        <taxon>Woronichinia</taxon>
    </lineage>
</organism>
<proteinExistence type="predicted"/>
<reference evidence="1" key="1">
    <citation type="submission" date="2021-04" db="EMBL/GenBank/DDBJ databases">
        <title>Genome sequence of Woronichinia naegeliana from Washington state freshwater lake bloom.</title>
        <authorList>
            <person name="Dreher T.W."/>
        </authorList>
    </citation>
    <scope>NUCLEOTIDE SEQUENCE</scope>
    <source>
        <strain evidence="1">WA131</strain>
    </source>
</reference>